<dbReference type="CDD" id="cd00038">
    <property type="entry name" value="CAP_ED"/>
    <property type="match status" value="1"/>
</dbReference>
<evidence type="ECO:0000256" key="5">
    <source>
        <dbReference type="ARBA" id="ARBA00023065"/>
    </source>
</evidence>
<protein>
    <submittedName>
        <fullName evidence="9">Cation channel family protein</fullName>
    </submittedName>
</protein>
<organism evidence="9 10">
    <name type="scientific">Tetrahymena thermophila (strain SB210)</name>
    <dbReference type="NCBI Taxonomy" id="312017"/>
    <lineage>
        <taxon>Eukaryota</taxon>
        <taxon>Sar</taxon>
        <taxon>Alveolata</taxon>
        <taxon>Ciliophora</taxon>
        <taxon>Intramacronucleata</taxon>
        <taxon>Oligohymenophorea</taxon>
        <taxon>Hymenostomatida</taxon>
        <taxon>Tetrahymenina</taxon>
        <taxon>Tetrahymenidae</taxon>
        <taxon>Tetrahymena</taxon>
    </lineage>
</organism>
<dbReference type="eggNOG" id="KOG0500">
    <property type="taxonomic scope" value="Eukaryota"/>
</dbReference>
<feature type="transmembrane region" description="Helical" evidence="7">
    <location>
        <begin position="472"/>
        <end position="491"/>
    </location>
</feature>
<keyword evidence="4 7" id="KW-1133">Transmembrane helix</keyword>
<evidence type="ECO:0000256" key="4">
    <source>
        <dbReference type="ARBA" id="ARBA00022989"/>
    </source>
</evidence>
<comment type="subcellular location">
    <subcellularLocation>
        <location evidence="1">Membrane</location>
        <topology evidence="1">Multi-pass membrane protein</topology>
    </subcellularLocation>
</comment>
<dbReference type="HOGENOM" id="CLU_231497_0_0_1"/>
<evidence type="ECO:0000256" key="6">
    <source>
        <dbReference type="ARBA" id="ARBA00023136"/>
    </source>
</evidence>
<sequence length="1121" mass="131983">MSNKQLQHQNSFEQNYQQGAQKRSLWTLNVRQQKINMDDYIYSSQSIQSNMNIKSNNNHLESNSFSKDTSQVDLSQIVTDSYNSKRQQNFVQGQSQDNKIYVSQQLGSTIQDKQNQKSQSESLYEQKTIIIQNEKKEQVIHEQDDCTSIYSKKLTSKQNIEDSVNKGQCLFERLGIKGKLTLSQSLALFFNIHRFVKKVKSTENNNFRNLTLSQHKYINDISSNYSYFLHNNKFRMTPTFFEQWKYKISQLDLTKRLSSSCLGRLLIKFAKKLDFVILPNSTFYTVFSVIMFVVILRIIIFIPIFLSQQEITEKDYEGSSYIWFNILSCLCFCLEILFKLNTAIYIRGELICRRRKIFKHLMKSKQLILDIFLTTIIIFISAYQMNYISFLLLLKVKDLQQTLMQLELKYQLKGNLQALIEMIKLIFVILFMAHIVACGAMFIQKIEISLGNNNAWFASHLSESWLDKYINAFYWSIVTMVTLGYGDIVPITLNEKLYAIGVALVGCFILSYSMNQVGEILNGLAKSSTLFKEKLQQLNNYFSKNYIERDLQLKVIKYYEYLQYEDQECINEGYKLIHQLPDQLKKEIQSKLYQNLFLNKKFFSLNFSKEFLHSLSLKIQEDVLHPRQVLYQKNEYPQRLYFILNGKIEIFFDATDKKKSFQVRKIKNKGEMIGEVEFFSNYQYELSAKSMSVANLAFIEKEDFLQELYKYPTDYEKFKMIQDQLCFKLYQKTGFMCQSCFSFKHRLNQCPYILYQSPKERIISLHLKSQGVNHRQSFQRTKLKSANTRSILMVIKQDAEILVQSLLFSQNEIILSKGDVQQQTQKPFTSSLNCNSSNYIGTKGKKRKESQNLTIYLNEDPHQITRRKMKAKLTCIMNQVDSANEGLNKIPKNNNFQSQALLKYQESELTSSKGILPENDNNQFFSQYQQQKEQADIQIEEKDETSINSKLIEQNLGSQNCKLEEQQIYKKRKVSYQYNDDKPIYQTQDDQKTSLKIIETNKQTSNNILSQIIIENSQRTLLFEQETLNEQLTKQISIQHFDLIHFDQGKDYLIYFPHNNLTKVLAQIDQIRKQKMQNILKAKVKKQNTKKIGKIEHRKRKSVFKQIKIESFSLQRDKKQI</sequence>
<dbReference type="Gene3D" id="1.10.287.630">
    <property type="entry name" value="Helix hairpin bin"/>
    <property type="match status" value="1"/>
</dbReference>
<dbReference type="EMBL" id="GG662706">
    <property type="protein sequence ID" value="EAR95256.3"/>
    <property type="molecule type" value="Genomic_DNA"/>
</dbReference>
<feature type="domain" description="Cyclic nucleotide-binding" evidence="8">
    <location>
        <begin position="603"/>
        <end position="708"/>
    </location>
</feature>
<evidence type="ECO:0000313" key="9">
    <source>
        <dbReference type="EMBL" id="EAR95256.3"/>
    </source>
</evidence>
<dbReference type="SUPFAM" id="SSF81324">
    <property type="entry name" value="Voltage-gated potassium channels"/>
    <property type="match status" value="1"/>
</dbReference>
<proteinExistence type="predicted"/>
<dbReference type="PROSITE" id="PS50042">
    <property type="entry name" value="CNMP_BINDING_3"/>
    <property type="match status" value="1"/>
</dbReference>
<dbReference type="GO" id="GO:0042391">
    <property type="term" value="P:regulation of membrane potential"/>
    <property type="evidence" value="ECO:0007669"/>
    <property type="project" value="TreeGrafter"/>
</dbReference>
<dbReference type="GeneID" id="7835559"/>
<dbReference type="InterPro" id="IPR014710">
    <property type="entry name" value="RmlC-like_jellyroll"/>
</dbReference>
<keyword evidence="3 7" id="KW-0812">Transmembrane</keyword>
<keyword evidence="2" id="KW-0813">Transport</keyword>
<evidence type="ECO:0000256" key="1">
    <source>
        <dbReference type="ARBA" id="ARBA00004141"/>
    </source>
</evidence>
<feature type="transmembrane region" description="Helical" evidence="7">
    <location>
        <begin position="422"/>
        <end position="443"/>
    </location>
</feature>
<name>Q23F97_TETTS</name>
<keyword evidence="6 7" id="KW-0472">Membrane</keyword>
<evidence type="ECO:0000256" key="3">
    <source>
        <dbReference type="ARBA" id="ARBA00022692"/>
    </source>
</evidence>
<reference evidence="10" key="1">
    <citation type="journal article" date="2006" name="PLoS Biol.">
        <title>Macronuclear genome sequence of the ciliate Tetrahymena thermophila, a model eukaryote.</title>
        <authorList>
            <person name="Eisen J.A."/>
            <person name="Coyne R.S."/>
            <person name="Wu M."/>
            <person name="Wu D."/>
            <person name="Thiagarajan M."/>
            <person name="Wortman J.R."/>
            <person name="Badger J.H."/>
            <person name="Ren Q."/>
            <person name="Amedeo P."/>
            <person name="Jones K.M."/>
            <person name="Tallon L.J."/>
            <person name="Delcher A.L."/>
            <person name="Salzberg S.L."/>
            <person name="Silva J.C."/>
            <person name="Haas B.J."/>
            <person name="Majoros W.H."/>
            <person name="Farzad M."/>
            <person name="Carlton J.M."/>
            <person name="Smith R.K. Jr."/>
            <person name="Garg J."/>
            <person name="Pearlman R.E."/>
            <person name="Karrer K.M."/>
            <person name="Sun L."/>
            <person name="Manning G."/>
            <person name="Elde N.C."/>
            <person name="Turkewitz A.P."/>
            <person name="Asai D.J."/>
            <person name="Wilkes D.E."/>
            <person name="Wang Y."/>
            <person name="Cai H."/>
            <person name="Collins K."/>
            <person name="Stewart B.A."/>
            <person name="Lee S.R."/>
            <person name="Wilamowska K."/>
            <person name="Weinberg Z."/>
            <person name="Ruzzo W.L."/>
            <person name="Wloga D."/>
            <person name="Gaertig J."/>
            <person name="Frankel J."/>
            <person name="Tsao C.-C."/>
            <person name="Gorovsky M.A."/>
            <person name="Keeling P.J."/>
            <person name="Waller R.F."/>
            <person name="Patron N.J."/>
            <person name="Cherry J.M."/>
            <person name="Stover N.A."/>
            <person name="Krieger C.J."/>
            <person name="del Toro C."/>
            <person name="Ryder H.F."/>
            <person name="Williamson S.C."/>
            <person name="Barbeau R.A."/>
            <person name="Hamilton E.P."/>
            <person name="Orias E."/>
        </authorList>
    </citation>
    <scope>NUCLEOTIDE SEQUENCE [LARGE SCALE GENOMIC DNA]</scope>
    <source>
        <strain evidence="10">SB210</strain>
    </source>
</reference>
<accession>Q23F97</accession>
<dbReference type="InterPro" id="IPR005821">
    <property type="entry name" value="Ion_trans_dom"/>
</dbReference>
<dbReference type="Pfam" id="PF00520">
    <property type="entry name" value="Ion_trans"/>
    <property type="match status" value="1"/>
</dbReference>
<gene>
    <name evidence="9" type="ORF">TTHERM_00382170</name>
</gene>
<dbReference type="InterPro" id="IPR000595">
    <property type="entry name" value="cNMP-bd_dom"/>
</dbReference>
<dbReference type="InterPro" id="IPR018490">
    <property type="entry name" value="cNMP-bd_dom_sf"/>
</dbReference>
<dbReference type="Proteomes" id="UP000009168">
    <property type="component" value="Unassembled WGS sequence"/>
</dbReference>
<dbReference type="AlphaFoldDB" id="Q23F97"/>
<feature type="transmembrane region" description="Helical" evidence="7">
    <location>
        <begin position="282"/>
        <end position="306"/>
    </location>
</feature>
<dbReference type="KEGG" id="tet:TTHERM_00382170"/>
<dbReference type="SMART" id="SM00100">
    <property type="entry name" value="cNMP"/>
    <property type="match status" value="1"/>
</dbReference>
<keyword evidence="5" id="KW-0406">Ion transport</keyword>
<feature type="transmembrane region" description="Helical" evidence="7">
    <location>
        <begin position="497"/>
        <end position="514"/>
    </location>
</feature>
<dbReference type="InParanoid" id="Q23F97"/>
<dbReference type="GO" id="GO:0005886">
    <property type="term" value="C:plasma membrane"/>
    <property type="evidence" value="ECO:0007669"/>
    <property type="project" value="TreeGrafter"/>
</dbReference>
<dbReference type="OrthoDB" id="415460at2759"/>
<evidence type="ECO:0000256" key="2">
    <source>
        <dbReference type="ARBA" id="ARBA00022448"/>
    </source>
</evidence>
<feature type="transmembrane region" description="Helical" evidence="7">
    <location>
        <begin position="367"/>
        <end position="394"/>
    </location>
</feature>
<dbReference type="SUPFAM" id="SSF51206">
    <property type="entry name" value="cAMP-binding domain-like"/>
    <property type="match status" value="1"/>
</dbReference>
<dbReference type="Gene3D" id="2.60.120.10">
    <property type="entry name" value="Jelly Rolls"/>
    <property type="match status" value="1"/>
</dbReference>
<dbReference type="GO" id="GO:0005249">
    <property type="term" value="F:voltage-gated potassium channel activity"/>
    <property type="evidence" value="ECO:0007669"/>
    <property type="project" value="TreeGrafter"/>
</dbReference>
<evidence type="ECO:0000256" key="7">
    <source>
        <dbReference type="SAM" id="Phobius"/>
    </source>
</evidence>
<dbReference type="Gene3D" id="1.10.287.70">
    <property type="match status" value="1"/>
</dbReference>
<dbReference type="eggNOG" id="KOG0498">
    <property type="taxonomic scope" value="Eukaryota"/>
</dbReference>
<dbReference type="Pfam" id="PF00027">
    <property type="entry name" value="cNMP_binding"/>
    <property type="match status" value="1"/>
</dbReference>
<feature type="transmembrane region" description="Helical" evidence="7">
    <location>
        <begin position="321"/>
        <end position="346"/>
    </location>
</feature>
<dbReference type="PANTHER" id="PTHR10217:SF435">
    <property type="entry name" value="POTASSIUM VOLTAGE-GATED CHANNEL PROTEIN EAG"/>
    <property type="match status" value="1"/>
</dbReference>
<dbReference type="RefSeq" id="XP_001015501.3">
    <property type="nucleotide sequence ID" value="XM_001015501.3"/>
</dbReference>
<evidence type="ECO:0000259" key="8">
    <source>
        <dbReference type="PROSITE" id="PS50042"/>
    </source>
</evidence>
<dbReference type="InterPro" id="IPR050818">
    <property type="entry name" value="KCNH_animal-type"/>
</dbReference>
<keyword evidence="10" id="KW-1185">Reference proteome</keyword>
<evidence type="ECO:0000313" key="10">
    <source>
        <dbReference type="Proteomes" id="UP000009168"/>
    </source>
</evidence>
<dbReference type="PANTHER" id="PTHR10217">
    <property type="entry name" value="VOLTAGE AND LIGAND GATED POTASSIUM CHANNEL"/>
    <property type="match status" value="1"/>
</dbReference>